<evidence type="ECO:0000313" key="1">
    <source>
        <dbReference type="EMBL" id="MBH5338679.1"/>
    </source>
</evidence>
<reference evidence="1 2" key="1">
    <citation type="submission" date="2020-09" db="EMBL/GenBank/DDBJ databases">
        <title>Biosynthesis of the nuclear factor of activated T cells inhibitor NFAT-133 and its congeners in Streptomyces pactum.</title>
        <authorList>
            <person name="Zhou W."/>
            <person name="Posri P."/>
            <person name="Abugrain M.E."/>
            <person name="Weisberg A.J."/>
            <person name="Chang J.H."/>
            <person name="Mahmud T."/>
        </authorList>
    </citation>
    <scope>NUCLEOTIDE SEQUENCE [LARGE SCALE GENOMIC DNA]</scope>
    <source>
        <strain evidence="1 2">ATCC 27456</strain>
    </source>
</reference>
<dbReference type="EMBL" id="JACYXC010000002">
    <property type="protein sequence ID" value="MBH5338679.1"/>
    <property type="molecule type" value="Genomic_DNA"/>
</dbReference>
<keyword evidence="2" id="KW-1185">Reference proteome</keyword>
<accession>A0ABS0NTZ7</accession>
<dbReference type="Proteomes" id="UP000807371">
    <property type="component" value="Unassembled WGS sequence"/>
</dbReference>
<organism evidence="1 2">
    <name type="scientific">Streptomyces pactum</name>
    <dbReference type="NCBI Taxonomy" id="68249"/>
    <lineage>
        <taxon>Bacteria</taxon>
        <taxon>Bacillati</taxon>
        <taxon>Actinomycetota</taxon>
        <taxon>Actinomycetes</taxon>
        <taxon>Kitasatosporales</taxon>
        <taxon>Streptomycetaceae</taxon>
        <taxon>Streptomyces</taxon>
    </lineage>
</organism>
<dbReference type="RefSeq" id="WP_197992466.1">
    <property type="nucleotide sequence ID" value="NZ_JACYXC010000002.1"/>
</dbReference>
<comment type="caution">
    <text evidence="1">The sequence shown here is derived from an EMBL/GenBank/DDBJ whole genome shotgun (WGS) entry which is preliminary data.</text>
</comment>
<gene>
    <name evidence="1" type="ORF">IHE55_29425</name>
</gene>
<sequence length="66" mass="7248">MARCGKCGGRKRWWRRTCSRCRTGYDRAETAADAGGYVADAAELGVFRMIGHALAGFGRLIARILN</sequence>
<protein>
    <submittedName>
        <fullName evidence="1">Uncharacterized protein</fullName>
    </submittedName>
</protein>
<name>A0ABS0NTZ7_9ACTN</name>
<evidence type="ECO:0000313" key="2">
    <source>
        <dbReference type="Proteomes" id="UP000807371"/>
    </source>
</evidence>
<proteinExistence type="predicted"/>